<reference evidence="1" key="2">
    <citation type="submission" date="2018-05" db="EMBL/GenBank/DDBJ databases">
        <title>OmerRS3 (Oryza meridionalis Reference Sequence Version 3).</title>
        <authorList>
            <person name="Zhang J."/>
            <person name="Kudrna D."/>
            <person name="Lee S."/>
            <person name="Talag J."/>
            <person name="Welchert J."/>
            <person name="Wing R.A."/>
        </authorList>
    </citation>
    <scope>NUCLEOTIDE SEQUENCE [LARGE SCALE GENOMIC DNA]</scope>
    <source>
        <strain evidence="1">cv. OR44</strain>
    </source>
</reference>
<accession>A0A0E0DWN9</accession>
<evidence type="ECO:0000313" key="2">
    <source>
        <dbReference type="Proteomes" id="UP000008021"/>
    </source>
</evidence>
<keyword evidence="2" id="KW-1185">Reference proteome</keyword>
<dbReference type="HOGENOM" id="CLU_1899528_0_0_1"/>
<dbReference type="AlphaFoldDB" id="A0A0E0DWN9"/>
<dbReference type="EnsemblPlants" id="OMERI06G03030.2">
    <property type="protein sequence ID" value="OMERI06G03030.2"/>
    <property type="gene ID" value="OMERI06G03030"/>
</dbReference>
<protein>
    <submittedName>
        <fullName evidence="1">Uncharacterized protein</fullName>
    </submittedName>
</protein>
<name>A0A0E0DWN9_9ORYZ</name>
<sequence length="134" mass="14568">MSGVQNTAEDRLPDGGASELSTKTSIVSYSDETRRSLPATRTAFNLWATSAIDGLSSPLERCCEALVIAIVAVDRRLPSYQLQQHDAEAVHVALLRSCRYSGSRYPRVPCTIVISWTASLGSHRDAPKSVTFTV</sequence>
<organism evidence="1">
    <name type="scientific">Oryza meridionalis</name>
    <dbReference type="NCBI Taxonomy" id="40149"/>
    <lineage>
        <taxon>Eukaryota</taxon>
        <taxon>Viridiplantae</taxon>
        <taxon>Streptophyta</taxon>
        <taxon>Embryophyta</taxon>
        <taxon>Tracheophyta</taxon>
        <taxon>Spermatophyta</taxon>
        <taxon>Magnoliopsida</taxon>
        <taxon>Liliopsida</taxon>
        <taxon>Poales</taxon>
        <taxon>Poaceae</taxon>
        <taxon>BOP clade</taxon>
        <taxon>Oryzoideae</taxon>
        <taxon>Oryzeae</taxon>
        <taxon>Oryzinae</taxon>
        <taxon>Oryza</taxon>
    </lineage>
</organism>
<dbReference type="Proteomes" id="UP000008021">
    <property type="component" value="Chromosome 6"/>
</dbReference>
<proteinExistence type="predicted"/>
<dbReference type="Gramene" id="OMERI06G03030.2">
    <property type="protein sequence ID" value="OMERI06G03030.2"/>
    <property type="gene ID" value="OMERI06G03030"/>
</dbReference>
<evidence type="ECO:0000313" key="1">
    <source>
        <dbReference type="EnsemblPlants" id="OMERI06G03030.2"/>
    </source>
</evidence>
<reference evidence="1" key="1">
    <citation type="submission" date="2015-04" db="UniProtKB">
        <authorList>
            <consortium name="EnsemblPlants"/>
        </authorList>
    </citation>
    <scope>IDENTIFICATION</scope>
</reference>